<dbReference type="GO" id="GO:0008476">
    <property type="term" value="F:protein-tyrosine sulfotransferase activity"/>
    <property type="evidence" value="ECO:0007669"/>
    <property type="project" value="InterPro"/>
</dbReference>
<comment type="caution">
    <text evidence="3">The sequence shown here is derived from an EMBL/GenBank/DDBJ whole genome shotgun (WGS) entry which is preliminary data.</text>
</comment>
<dbReference type="SMART" id="SM00028">
    <property type="entry name" value="TPR"/>
    <property type="match status" value="4"/>
</dbReference>
<dbReference type="PANTHER" id="PTHR12788">
    <property type="entry name" value="PROTEIN-TYROSINE SULFOTRANSFERASE 2"/>
    <property type="match status" value="1"/>
</dbReference>
<reference evidence="3 4" key="1">
    <citation type="submission" date="2019-09" db="EMBL/GenBank/DDBJ databases">
        <authorList>
            <person name="Chen X.-Y."/>
        </authorList>
    </citation>
    <scope>NUCLEOTIDE SEQUENCE [LARGE SCALE GENOMIC DNA]</scope>
    <source>
        <strain evidence="3 4">NY5</strain>
    </source>
</reference>
<feature type="repeat" description="TPR" evidence="2">
    <location>
        <begin position="45"/>
        <end position="78"/>
    </location>
</feature>
<keyword evidence="4" id="KW-1185">Reference proteome</keyword>
<protein>
    <submittedName>
        <fullName evidence="3">Tetratricopeptide repeat protein</fullName>
    </submittedName>
</protein>
<dbReference type="Gene3D" id="3.40.50.300">
    <property type="entry name" value="P-loop containing nucleotide triphosphate hydrolases"/>
    <property type="match status" value="1"/>
</dbReference>
<dbReference type="Pfam" id="PF14559">
    <property type="entry name" value="TPR_19"/>
    <property type="match status" value="2"/>
</dbReference>
<evidence type="ECO:0000313" key="4">
    <source>
        <dbReference type="Proteomes" id="UP000323708"/>
    </source>
</evidence>
<dbReference type="InterPro" id="IPR026634">
    <property type="entry name" value="TPST-like"/>
</dbReference>
<keyword evidence="2" id="KW-0802">TPR repeat</keyword>
<dbReference type="AlphaFoldDB" id="A0A5B0X5K8"/>
<dbReference type="RefSeq" id="WP_149609434.1">
    <property type="nucleotide sequence ID" value="NZ_VTUX01000001.1"/>
</dbReference>
<dbReference type="Proteomes" id="UP000323708">
    <property type="component" value="Unassembled WGS sequence"/>
</dbReference>
<name>A0A5B0X5K8_9GAMM</name>
<dbReference type="SUPFAM" id="SSF48452">
    <property type="entry name" value="TPR-like"/>
    <property type="match status" value="1"/>
</dbReference>
<dbReference type="PROSITE" id="PS50005">
    <property type="entry name" value="TPR"/>
    <property type="match status" value="3"/>
</dbReference>
<sequence>MEISSKAGTGPQQLEARVLAAVGQGNTKQAIISCRQLNRQFPGFASGWYTASQLAARVGNARGAVHAIDKAIALEPDNPRWQLQKAACLMRAGDTRAARPIVEKLDKLDLSSGFQCAQLALQLSRLNHHERALHHYQRAIRLEPDQSEHHYNLASVHRFLGNFNAAEQALQNAISLNPRDFEAYKLRSDLRTQTTGRNNLASLHAALDRYPQDHNARVQLNFSLAKEYEDLQQWQQAFQHLAAGAAARRQRMRYDVSGDVATMREIAAHYDAEFIQAHQGDCANEEAIFVLGMPRTGTTLVERIFASHSSVSSAGELNNFALEMSKAARKYLPADKAAADVSKLDRVVASTQLDFSLLGQQYIDSTRPVTGSSERFIDKMPLNFLYVGLIHMALPQAKIVHLERHPLDTCFAVYKTLFADAYPFSYHLEELGEYYAAYRQLMAHWHQAMPGLIYNQSYEALVTDFEPQTEQLLAHCGLALEPACLDFHTQQQPSTTASATQVRQPVYTSSVAKWRKFRDPLSPLIKVLESRGIDPRID</sequence>
<feature type="repeat" description="TPR" evidence="2">
    <location>
        <begin position="113"/>
        <end position="146"/>
    </location>
</feature>
<dbReference type="PANTHER" id="PTHR12788:SF10">
    <property type="entry name" value="PROTEIN-TYROSINE SULFOTRANSFERASE"/>
    <property type="match status" value="1"/>
</dbReference>
<dbReference type="SUPFAM" id="SSF52540">
    <property type="entry name" value="P-loop containing nucleoside triphosphate hydrolases"/>
    <property type="match status" value="1"/>
</dbReference>
<dbReference type="Gene3D" id="1.25.40.10">
    <property type="entry name" value="Tetratricopeptide repeat domain"/>
    <property type="match status" value="1"/>
</dbReference>
<evidence type="ECO:0000256" key="1">
    <source>
        <dbReference type="ARBA" id="ARBA00022679"/>
    </source>
</evidence>
<dbReference type="InterPro" id="IPR027417">
    <property type="entry name" value="P-loop_NTPase"/>
</dbReference>
<feature type="repeat" description="TPR" evidence="2">
    <location>
        <begin position="147"/>
        <end position="180"/>
    </location>
</feature>
<evidence type="ECO:0000256" key="2">
    <source>
        <dbReference type="PROSITE-ProRule" id="PRU00339"/>
    </source>
</evidence>
<dbReference type="InterPro" id="IPR011990">
    <property type="entry name" value="TPR-like_helical_dom_sf"/>
</dbReference>
<dbReference type="InterPro" id="IPR019734">
    <property type="entry name" value="TPR_rpt"/>
</dbReference>
<gene>
    <name evidence="3" type="ORF">F0M18_00525</name>
</gene>
<dbReference type="Pfam" id="PF13469">
    <property type="entry name" value="Sulfotransfer_3"/>
    <property type="match status" value="1"/>
</dbReference>
<organism evidence="3 4">
    <name type="scientific">Pseudohalioglobus sediminis</name>
    <dbReference type="NCBI Taxonomy" id="2606449"/>
    <lineage>
        <taxon>Bacteria</taxon>
        <taxon>Pseudomonadati</taxon>
        <taxon>Pseudomonadota</taxon>
        <taxon>Gammaproteobacteria</taxon>
        <taxon>Cellvibrionales</taxon>
        <taxon>Halieaceae</taxon>
        <taxon>Pseudohalioglobus</taxon>
    </lineage>
</organism>
<proteinExistence type="predicted"/>
<evidence type="ECO:0000313" key="3">
    <source>
        <dbReference type="EMBL" id="KAA1193965.1"/>
    </source>
</evidence>
<accession>A0A5B0X5K8</accession>
<keyword evidence="1" id="KW-0808">Transferase</keyword>
<dbReference type="EMBL" id="VTUX01000001">
    <property type="protein sequence ID" value="KAA1193965.1"/>
    <property type="molecule type" value="Genomic_DNA"/>
</dbReference>